<dbReference type="InterPro" id="IPR017853">
    <property type="entry name" value="GH"/>
</dbReference>
<dbReference type="AlphaFoldDB" id="A0A5M9HBC5"/>
<protein>
    <submittedName>
        <fullName evidence="5">Glycogen debranching protein GlgX</fullName>
    </submittedName>
</protein>
<dbReference type="PANTHER" id="PTHR43002">
    <property type="entry name" value="GLYCOGEN DEBRANCHING ENZYME"/>
    <property type="match status" value="1"/>
</dbReference>
<dbReference type="SUPFAM" id="SSF51011">
    <property type="entry name" value="Glycosyl hydrolase domain"/>
    <property type="match status" value="1"/>
</dbReference>
<dbReference type="EMBL" id="VWNE01000011">
    <property type="protein sequence ID" value="KAA8483659.1"/>
    <property type="molecule type" value="Genomic_DNA"/>
</dbReference>
<dbReference type="InterPro" id="IPR011837">
    <property type="entry name" value="Glycogen_debranch_GlgX"/>
</dbReference>
<evidence type="ECO:0000256" key="2">
    <source>
        <dbReference type="ARBA" id="ARBA00022801"/>
    </source>
</evidence>
<organism evidence="5 6">
    <name type="scientific">Arcticibacter tournemirensis</name>
    <dbReference type="NCBI Taxonomy" id="699437"/>
    <lineage>
        <taxon>Bacteria</taxon>
        <taxon>Pseudomonadati</taxon>
        <taxon>Bacteroidota</taxon>
        <taxon>Sphingobacteriia</taxon>
        <taxon>Sphingobacteriales</taxon>
        <taxon>Sphingobacteriaceae</taxon>
        <taxon>Arcticibacter</taxon>
    </lineage>
</organism>
<dbReference type="Pfam" id="PF02922">
    <property type="entry name" value="CBM_48"/>
    <property type="match status" value="1"/>
</dbReference>
<comment type="caution">
    <text evidence="5">The sequence shown here is derived from an EMBL/GenBank/DDBJ whole genome shotgun (WGS) entry which is preliminary data.</text>
</comment>
<name>A0A5M9HBC5_9SPHI</name>
<feature type="domain" description="Glycosyl hydrolase family 13 catalytic" evidence="4">
    <location>
        <begin position="164"/>
        <end position="571"/>
    </location>
</feature>
<dbReference type="SUPFAM" id="SSF51445">
    <property type="entry name" value="(Trans)glycosidases"/>
    <property type="match status" value="1"/>
</dbReference>
<dbReference type="InterPro" id="IPR006047">
    <property type="entry name" value="GH13_cat_dom"/>
</dbReference>
<keyword evidence="2" id="KW-0378">Hydrolase</keyword>
<dbReference type="Pfam" id="PF00128">
    <property type="entry name" value="Alpha-amylase"/>
    <property type="match status" value="1"/>
</dbReference>
<evidence type="ECO:0000313" key="6">
    <source>
        <dbReference type="Proteomes" id="UP000322918"/>
    </source>
</evidence>
<dbReference type="CDD" id="cd02856">
    <property type="entry name" value="E_set_GDE_Isoamylase_N"/>
    <property type="match status" value="1"/>
</dbReference>
<dbReference type="Gene3D" id="2.60.40.1180">
    <property type="entry name" value="Golgi alpha-mannosidase II"/>
    <property type="match status" value="1"/>
</dbReference>
<dbReference type="InterPro" id="IPR013780">
    <property type="entry name" value="Glyco_hydro_b"/>
</dbReference>
<dbReference type="RefSeq" id="WP_141815559.1">
    <property type="nucleotide sequence ID" value="NZ_VFPL01000001.1"/>
</dbReference>
<dbReference type="InterPro" id="IPR013783">
    <property type="entry name" value="Ig-like_fold"/>
</dbReference>
<gene>
    <name evidence="5" type="primary">glgX</name>
    <name evidence="5" type="ORF">F1649_08800</name>
</gene>
<dbReference type="InterPro" id="IPR004193">
    <property type="entry name" value="Glyco_hydro_13_N"/>
</dbReference>
<keyword evidence="6" id="KW-1185">Reference proteome</keyword>
<proteinExistence type="inferred from homology"/>
<comment type="similarity">
    <text evidence="1">Belongs to the glycosyl hydrolase 13 family.</text>
</comment>
<evidence type="ECO:0000259" key="4">
    <source>
        <dbReference type="SMART" id="SM00642"/>
    </source>
</evidence>
<keyword evidence="3" id="KW-0326">Glycosidase</keyword>
<dbReference type="InterPro" id="IPR014756">
    <property type="entry name" value="Ig_E-set"/>
</dbReference>
<evidence type="ECO:0000256" key="1">
    <source>
        <dbReference type="ARBA" id="ARBA00008061"/>
    </source>
</evidence>
<dbReference type="SMART" id="SM00642">
    <property type="entry name" value="Aamy"/>
    <property type="match status" value="1"/>
</dbReference>
<dbReference type="OrthoDB" id="9761875at2"/>
<dbReference type="InterPro" id="IPR044505">
    <property type="entry name" value="GlgX_Isoamylase_N_E_set"/>
</dbReference>
<accession>A0A5M9HBC5</accession>
<sequence length="676" mass="77803">MNLWYSKEGAPHPLGVSFIPDEEAYNFALYSKNASAIDLLLYRENEYDEPVVTIHLDPLKNKSQRIWHCRVKKSELQGAAFYGYRVDGPHGPEPDYLHQFDPEKILLDPYAKEVIFPPAFSREAAEESGSNAGKAPLGMISTEEYFDWQDDKPVRHAHDLIIYEMHVKGFTKNPNSGVSKEKQGTFAGIIEKIPYLKELGITAVELMPVHQFDPTEKNYWGYMPLNFFAPNHAYTSDTTTGGAIREFKTMVRELHKAGLEVILDVVFNHTSEGDIAGPVYSFKGIDNATYYLMQDHAENPYLNYSGTGNTLRTDHPAVQQLIMDSLRYWVKEMHVDGFRFDLASVFSRKTDGTIGSSPIFDQIAAEPYLSNVRLIAEPWDAGGLYQLGRAFPGISWYQWNGGFRDDIRRFVRSEAGFAAKAVQRIYGSDDLFPDDPFNAYHPYQSINYLTSHDGFTLYDQVSYNRKHNFANGQNNQDGHEYNYSWNCGWEGDGNVPCDVLRLRKRQTRNFFTLLMLSNGTPMVLSGDEFLNTQRGNNNPYNQDNETTWIDWHRREEMSLHFDFVKTLIAFRKRHTAIARSRFWREDVKWFGCSGNISFDHELRCFAWFLSGKKFNETDLYVMVNMNWESQKFKFMEQGSWKRVIDTSIETTAESAGQAEDLIILDARSVAVFEKTN</sequence>
<dbReference type="Gene3D" id="2.60.40.10">
    <property type="entry name" value="Immunoglobulins"/>
    <property type="match status" value="1"/>
</dbReference>
<reference evidence="5 6" key="1">
    <citation type="submission" date="2019-09" db="EMBL/GenBank/DDBJ databases">
        <title>Pararcticibacter amylolyticus gen. nov., sp. nov., isolated from a rottenly hemp rope, and reclassification of Pedobacter tournemirensis as Pararcticibacter tournemirensis comb. nov.</title>
        <authorList>
            <person name="Cai Y."/>
        </authorList>
    </citation>
    <scope>NUCLEOTIDE SEQUENCE [LARGE SCALE GENOMIC DNA]</scope>
    <source>
        <strain evidence="5 6">TF5-37.2-LB10</strain>
    </source>
</reference>
<evidence type="ECO:0000313" key="5">
    <source>
        <dbReference type="EMBL" id="KAA8483659.1"/>
    </source>
</evidence>
<dbReference type="GO" id="GO:0004135">
    <property type="term" value="F:amylo-alpha-1,6-glucosidase activity"/>
    <property type="evidence" value="ECO:0007669"/>
    <property type="project" value="InterPro"/>
</dbReference>
<dbReference type="GO" id="GO:0005980">
    <property type="term" value="P:glycogen catabolic process"/>
    <property type="evidence" value="ECO:0007669"/>
    <property type="project" value="InterPro"/>
</dbReference>
<dbReference type="Proteomes" id="UP000322918">
    <property type="component" value="Unassembled WGS sequence"/>
</dbReference>
<dbReference type="Gene3D" id="3.20.20.80">
    <property type="entry name" value="Glycosidases"/>
    <property type="match status" value="1"/>
</dbReference>
<dbReference type="CDD" id="cd11326">
    <property type="entry name" value="AmyAc_Glg_debranch"/>
    <property type="match status" value="1"/>
</dbReference>
<dbReference type="SUPFAM" id="SSF81296">
    <property type="entry name" value="E set domains"/>
    <property type="match status" value="1"/>
</dbReference>
<evidence type="ECO:0000256" key="3">
    <source>
        <dbReference type="ARBA" id="ARBA00023295"/>
    </source>
</evidence>
<dbReference type="NCBIfam" id="TIGR02100">
    <property type="entry name" value="glgX_debranch"/>
    <property type="match status" value="1"/>
</dbReference>